<proteinExistence type="predicted"/>
<dbReference type="OrthoDB" id="6183100at2"/>
<evidence type="ECO:0000313" key="1">
    <source>
        <dbReference type="EMBL" id="SFR45944.1"/>
    </source>
</evidence>
<dbReference type="EMBL" id="FOYW01000001">
    <property type="protein sequence ID" value="SFR45944.1"/>
    <property type="molecule type" value="Genomic_DNA"/>
</dbReference>
<dbReference type="Gene3D" id="3.40.1260.10">
    <property type="entry name" value="DsrEFH-like"/>
    <property type="match status" value="1"/>
</dbReference>
<reference evidence="1 2" key="1">
    <citation type="submission" date="2016-10" db="EMBL/GenBank/DDBJ databases">
        <authorList>
            <person name="de Groot N.N."/>
        </authorList>
    </citation>
    <scope>NUCLEOTIDE SEQUENCE [LARGE SCALE GENOMIC DNA]</scope>
    <source>
        <strain evidence="1 2">CGMCC 1.9167</strain>
    </source>
</reference>
<name>A0A1I6GUM2_9GAMM</name>
<dbReference type="AlphaFoldDB" id="A0A1I6GUM2"/>
<dbReference type="STRING" id="650891.SAMN05216203_0494"/>
<organism evidence="1 2">
    <name type="scientific">Marinobacter daqiaonensis</name>
    <dbReference type="NCBI Taxonomy" id="650891"/>
    <lineage>
        <taxon>Bacteria</taxon>
        <taxon>Pseudomonadati</taxon>
        <taxon>Pseudomonadota</taxon>
        <taxon>Gammaproteobacteria</taxon>
        <taxon>Pseudomonadales</taxon>
        <taxon>Marinobacteraceae</taxon>
        <taxon>Marinobacter</taxon>
    </lineage>
</organism>
<dbReference type="SUPFAM" id="SSF75169">
    <property type="entry name" value="DsrEFH-like"/>
    <property type="match status" value="1"/>
</dbReference>
<protein>
    <submittedName>
        <fullName evidence="1">tRNA 2-thiouridine synthesizing protein B</fullName>
    </submittedName>
</protein>
<dbReference type="InterPro" id="IPR007215">
    <property type="entry name" value="Sulphur_relay_TusB/DsrH"/>
</dbReference>
<accession>A0A1I6GUM2</accession>
<sequence>MSKPDSKVPPVTATLHLVNKTPDHSRFAECLLAMGQGDYLLLMENAVVAVADCRHRLPPDTGFLVADARARGLGDEPSEKGPQPLEYADMVRLTDRFHRIVSW</sequence>
<keyword evidence="2" id="KW-1185">Reference proteome</keyword>
<dbReference type="RefSeq" id="WP_092008709.1">
    <property type="nucleotide sequence ID" value="NZ_FOYW01000001.1"/>
</dbReference>
<dbReference type="InterPro" id="IPR027396">
    <property type="entry name" value="DsrEFH-like"/>
</dbReference>
<gene>
    <name evidence="1" type="ORF">SAMN05216203_0494</name>
</gene>
<dbReference type="GO" id="GO:0005737">
    <property type="term" value="C:cytoplasm"/>
    <property type="evidence" value="ECO:0007669"/>
    <property type="project" value="InterPro"/>
</dbReference>
<dbReference type="Pfam" id="PF04077">
    <property type="entry name" value="DsrH"/>
    <property type="match status" value="1"/>
</dbReference>
<evidence type="ECO:0000313" key="2">
    <source>
        <dbReference type="Proteomes" id="UP000198644"/>
    </source>
</evidence>
<dbReference type="GO" id="GO:0002143">
    <property type="term" value="P:tRNA wobble position uridine thiolation"/>
    <property type="evidence" value="ECO:0007669"/>
    <property type="project" value="InterPro"/>
</dbReference>
<dbReference type="Proteomes" id="UP000198644">
    <property type="component" value="Unassembled WGS sequence"/>
</dbReference>